<evidence type="ECO:0000256" key="3">
    <source>
        <dbReference type="ARBA" id="ARBA00022553"/>
    </source>
</evidence>
<feature type="non-terminal residue" evidence="13">
    <location>
        <position position="1683"/>
    </location>
</feature>
<dbReference type="InterPro" id="IPR016039">
    <property type="entry name" value="Thiolase-like"/>
</dbReference>
<dbReference type="InterPro" id="IPR049900">
    <property type="entry name" value="PKS_mFAS_DH"/>
</dbReference>
<comment type="pathway">
    <text evidence="1">Lipid metabolism.</text>
</comment>
<dbReference type="InterPro" id="IPR013968">
    <property type="entry name" value="PKS_KR"/>
</dbReference>
<dbReference type="InterPro" id="IPR009081">
    <property type="entry name" value="PP-bd_ACP"/>
</dbReference>
<evidence type="ECO:0000256" key="4">
    <source>
        <dbReference type="ARBA" id="ARBA00022679"/>
    </source>
</evidence>
<dbReference type="InterPro" id="IPR020806">
    <property type="entry name" value="PKS_PP-bd"/>
</dbReference>
<dbReference type="SMART" id="SM00825">
    <property type="entry name" value="PKS_KS"/>
    <property type="match status" value="1"/>
</dbReference>
<dbReference type="InterPro" id="IPR050091">
    <property type="entry name" value="PKS_NRPS_Biosynth_Enz"/>
</dbReference>
<dbReference type="Pfam" id="PF00109">
    <property type="entry name" value="ketoacyl-synt"/>
    <property type="match status" value="1"/>
</dbReference>
<dbReference type="InterPro" id="IPR049552">
    <property type="entry name" value="PKS_DH_N"/>
</dbReference>
<keyword evidence="3" id="KW-0597">Phosphoprotein</keyword>
<dbReference type="InterPro" id="IPR016036">
    <property type="entry name" value="Malonyl_transacylase_ACP-bd"/>
</dbReference>
<dbReference type="GO" id="GO:0004315">
    <property type="term" value="F:3-oxoacyl-[acyl-carrier-protein] synthase activity"/>
    <property type="evidence" value="ECO:0007669"/>
    <property type="project" value="InterPro"/>
</dbReference>
<feature type="domain" description="Ketosynthase family 3 (KS3)" evidence="11">
    <location>
        <begin position="1118"/>
        <end position="1530"/>
    </location>
</feature>
<name>A0A3M2KQ64_9NOCA</name>
<dbReference type="Gene3D" id="3.10.129.110">
    <property type="entry name" value="Polyketide synthase dehydratase"/>
    <property type="match status" value="1"/>
</dbReference>
<evidence type="ECO:0000256" key="6">
    <source>
        <dbReference type="ARBA" id="ARBA00023098"/>
    </source>
</evidence>
<dbReference type="SUPFAM" id="SSF51735">
    <property type="entry name" value="NAD(P)-binding Rossmann-fold domains"/>
    <property type="match status" value="2"/>
</dbReference>
<keyword evidence="4" id="KW-0808">Transferase</keyword>
<dbReference type="Proteomes" id="UP000279275">
    <property type="component" value="Unassembled WGS sequence"/>
</dbReference>
<feature type="region of interest" description="C-terminal hotdog fold" evidence="9">
    <location>
        <begin position="417"/>
        <end position="553"/>
    </location>
</feature>
<feature type="region of interest" description="N-terminal hotdog fold" evidence="9">
    <location>
        <begin position="282"/>
        <end position="405"/>
    </location>
</feature>
<dbReference type="PANTHER" id="PTHR43775:SF51">
    <property type="entry name" value="INACTIVE PHENOLPHTHIOCEROL SYNTHESIS POLYKETIDE SYNTHASE TYPE I PKS1-RELATED"/>
    <property type="match status" value="1"/>
</dbReference>
<dbReference type="PROSITE" id="PS00606">
    <property type="entry name" value="KS3_1"/>
    <property type="match status" value="1"/>
</dbReference>
<comment type="caution">
    <text evidence="13">The sequence shown here is derived from an EMBL/GenBank/DDBJ whole genome shotgun (WGS) entry which is preliminary data.</text>
</comment>
<keyword evidence="8" id="KW-0012">Acyltransferase</keyword>
<keyword evidence="6" id="KW-0443">Lipid metabolism</keyword>
<protein>
    <submittedName>
        <fullName evidence="13">SDR family NAD(P)-dependent oxidoreductase</fullName>
    </submittedName>
</protein>
<evidence type="ECO:0000256" key="8">
    <source>
        <dbReference type="ARBA" id="ARBA00023315"/>
    </source>
</evidence>
<evidence type="ECO:0000256" key="7">
    <source>
        <dbReference type="ARBA" id="ARBA00023268"/>
    </source>
</evidence>
<dbReference type="InterPro" id="IPR006162">
    <property type="entry name" value="Ppantetheine_attach_site"/>
</dbReference>
<evidence type="ECO:0000256" key="2">
    <source>
        <dbReference type="ARBA" id="ARBA00022450"/>
    </source>
</evidence>
<dbReference type="GO" id="GO:0004312">
    <property type="term" value="F:fatty acid synthase activity"/>
    <property type="evidence" value="ECO:0007669"/>
    <property type="project" value="TreeGrafter"/>
</dbReference>
<keyword evidence="7" id="KW-0511">Multifunctional enzyme</keyword>
<evidence type="ECO:0000259" key="10">
    <source>
        <dbReference type="PROSITE" id="PS50075"/>
    </source>
</evidence>
<dbReference type="InterPro" id="IPR036291">
    <property type="entry name" value="NAD(P)-bd_dom_sf"/>
</dbReference>
<dbReference type="InterPro" id="IPR036736">
    <property type="entry name" value="ACP-like_sf"/>
</dbReference>
<dbReference type="SMART" id="SM00826">
    <property type="entry name" value="PKS_DH"/>
    <property type="match status" value="1"/>
</dbReference>
<dbReference type="SUPFAM" id="SSF53901">
    <property type="entry name" value="Thiolase-like"/>
    <property type="match status" value="1"/>
</dbReference>
<evidence type="ECO:0000256" key="9">
    <source>
        <dbReference type="PROSITE-ProRule" id="PRU01363"/>
    </source>
</evidence>
<dbReference type="Gene3D" id="1.10.1200.10">
    <property type="entry name" value="ACP-like"/>
    <property type="match status" value="1"/>
</dbReference>
<dbReference type="SUPFAM" id="SSF52151">
    <property type="entry name" value="FabD/lysophospholipase-like"/>
    <property type="match status" value="2"/>
</dbReference>
<dbReference type="SMART" id="SM00823">
    <property type="entry name" value="PKS_PP"/>
    <property type="match status" value="1"/>
</dbReference>
<dbReference type="SUPFAM" id="SSF47336">
    <property type="entry name" value="ACP-like"/>
    <property type="match status" value="1"/>
</dbReference>
<feature type="domain" description="PKS/mFAS DH" evidence="12">
    <location>
        <begin position="282"/>
        <end position="553"/>
    </location>
</feature>
<dbReference type="GO" id="GO:0031177">
    <property type="term" value="F:phosphopantetheine binding"/>
    <property type="evidence" value="ECO:0007669"/>
    <property type="project" value="InterPro"/>
</dbReference>
<dbReference type="Gene3D" id="3.40.50.720">
    <property type="entry name" value="NAD(P)-binding Rossmann-like Domain"/>
    <property type="match status" value="1"/>
</dbReference>
<dbReference type="InterPro" id="IPR014043">
    <property type="entry name" value="Acyl_transferase_dom"/>
</dbReference>
<evidence type="ECO:0000259" key="12">
    <source>
        <dbReference type="PROSITE" id="PS52019"/>
    </source>
</evidence>
<dbReference type="Pfam" id="PF02801">
    <property type="entry name" value="Ketoacyl-synt_C"/>
    <property type="match status" value="1"/>
</dbReference>
<dbReference type="GO" id="GO:0006633">
    <property type="term" value="P:fatty acid biosynthetic process"/>
    <property type="evidence" value="ECO:0007669"/>
    <property type="project" value="InterPro"/>
</dbReference>
<dbReference type="EMBL" id="RFFH01000041">
    <property type="protein sequence ID" value="RMI27609.1"/>
    <property type="molecule type" value="Genomic_DNA"/>
</dbReference>
<dbReference type="InterPro" id="IPR014031">
    <property type="entry name" value="Ketoacyl_synth_C"/>
</dbReference>
<keyword evidence="5" id="KW-0276">Fatty acid metabolism</keyword>
<dbReference type="InterPro" id="IPR049551">
    <property type="entry name" value="PKS_DH_C"/>
</dbReference>
<dbReference type="Gene3D" id="3.40.366.10">
    <property type="entry name" value="Malonyl-Coenzyme A Acyl Carrier Protein, domain 2"/>
    <property type="match status" value="2"/>
</dbReference>
<dbReference type="Pfam" id="PF00550">
    <property type="entry name" value="PP-binding"/>
    <property type="match status" value="1"/>
</dbReference>
<dbReference type="InterPro" id="IPR057326">
    <property type="entry name" value="KR_dom"/>
</dbReference>
<dbReference type="Pfam" id="PF21089">
    <property type="entry name" value="PKS_DH_N"/>
    <property type="match status" value="1"/>
</dbReference>
<dbReference type="SMART" id="SM00827">
    <property type="entry name" value="PKS_AT"/>
    <property type="match status" value="1"/>
</dbReference>
<evidence type="ECO:0000256" key="5">
    <source>
        <dbReference type="ARBA" id="ARBA00022832"/>
    </source>
</evidence>
<dbReference type="SMART" id="SM00822">
    <property type="entry name" value="PKS_KR"/>
    <property type="match status" value="1"/>
</dbReference>
<dbReference type="Pfam" id="PF08659">
    <property type="entry name" value="KR"/>
    <property type="match status" value="1"/>
</dbReference>
<dbReference type="InterPro" id="IPR020841">
    <property type="entry name" value="PKS_Beta-ketoAc_synthase_dom"/>
</dbReference>
<feature type="active site" description="Proton acceptor; for dehydratase activity" evidence="9">
    <location>
        <position position="314"/>
    </location>
</feature>
<dbReference type="Pfam" id="PF00698">
    <property type="entry name" value="Acyl_transf_1"/>
    <property type="match status" value="2"/>
</dbReference>
<dbReference type="PROSITE" id="PS50075">
    <property type="entry name" value="CARRIER"/>
    <property type="match status" value="1"/>
</dbReference>
<organism evidence="13 14">
    <name type="scientific">Nocardia stercoris</name>
    <dbReference type="NCBI Taxonomy" id="2483361"/>
    <lineage>
        <taxon>Bacteria</taxon>
        <taxon>Bacillati</taxon>
        <taxon>Actinomycetota</taxon>
        <taxon>Actinomycetes</taxon>
        <taxon>Mycobacteriales</taxon>
        <taxon>Nocardiaceae</taxon>
        <taxon>Nocardia</taxon>
    </lineage>
</organism>
<dbReference type="CDD" id="cd08956">
    <property type="entry name" value="KR_3_FAS_SDR_x"/>
    <property type="match status" value="1"/>
</dbReference>
<dbReference type="InterPro" id="IPR055123">
    <property type="entry name" value="SpnB-like_Rossmann"/>
</dbReference>
<dbReference type="PROSITE" id="PS52019">
    <property type="entry name" value="PKS_MFAS_DH"/>
    <property type="match status" value="1"/>
</dbReference>
<evidence type="ECO:0000256" key="1">
    <source>
        <dbReference type="ARBA" id="ARBA00005189"/>
    </source>
</evidence>
<dbReference type="Pfam" id="PF14765">
    <property type="entry name" value="PS-DH"/>
    <property type="match status" value="1"/>
</dbReference>
<feature type="active site" description="Proton donor; for dehydratase activity" evidence="9">
    <location>
        <position position="477"/>
    </location>
</feature>
<reference evidence="13 14" key="1">
    <citation type="submission" date="2018-10" db="EMBL/GenBank/DDBJ databases">
        <title>Isolation from cow dung.</title>
        <authorList>
            <person name="Ling L."/>
        </authorList>
    </citation>
    <scope>NUCLEOTIDE SEQUENCE [LARGE SCALE GENOMIC DNA]</scope>
    <source>
        <strain evidence="13 14">NEAU-LL90</strain>
    </source>
</reference>
<dbReference type="InterPro" id="IPR016035">
    <property type="entry name" value="Acyl_Trfase/lysoPLipase"/>
</dbReference>
<dbReference type="InterPro" id="IPR001227">
    <property type="entry name" value="Ac_transferase_dom_sf"/>
</dbReference>
<dbReference type="SMART" id="SM01294">
    <property type="entry name" value="PKS_PP_betabranch"/>
    <property type="match status" value="1"/>
</dbReference>
<dbReference type="Pfam" id="PF16197">
    <property type="entry name" value="KAsynt_C_assoc"/>
    <property type="match status" value="1"/>
</dbReference>
<dbReference type="InterPro" id="IPR032821">
    <property type="entry name" value="PKS_assoc"/>
</dbReference>
<dbReference type="SUPFAM" id="SSF55048">
    <property type="entry name" value="Probable ACP-binding domain of malonyl-CoA ACP transacylase"/>
    <property type="match status" value="1"/>
</dbReference>
<dbReference type="InterPro" id="IPR018201">
    <property type="entry name" value="Ketoacyl_synth_AS"/>
</dbReference>
<evidence type="ECO:0000313" key="14">
    <source>
        <dbReference type="Proteomes" id="UP000279275"/>
    </source>
</evidence>
<dbReference type="InterPro" id="IPR014030">
    <property type="entry name" value="Ketoacyl_synth_N"/>
</dbReference>
<dbReference type="Gene3D" id="3.40.47.10">
    <property type="match status" value="1"/>
</dbReference>
<sequence>MLSLADAAVLVAARGRLMSALPAGGAMVAVAAAEDVVRAALGDPGSDVAVAAVNGPQAVVISGASDPVTSAAEQLRSAGHRVSPLRVSHAFHSSSMDPMLAEFGEIVAGLSFAEPRIPLVSNLTGELAGAEVSTPEYWVRHVRETVRFSDGVRSLHATGATTFVVAGPDGGLSALISQSLAETATARVVPVLRKPRVAESTPSAPDAPSTGEVPATEVRTLLLAAAALCADGIDVRWAELWAGRTPRRIDLPTYAFQRRRHWAETHPEARDTSELGVESVDHPLLGAMVVTADSGQLVVTGRLSVRSQPWLADHVIDETILLPGTAFVELALRAGDLAGCVALQELTLVTPLVLPATGAVRIQILVGPADDTPNRAVSIFSQGAQQDSEWEWHAQGVLSTQARSAGVATTDWPPADAVAVPLEGLYDRLAGRGYGYGPAFQGLRAVWRHGAELFAEVTLPAGAGESDRFGIHPALLDAVLHASIADSTSGAPALPFAWENVSRYASGASTVRARITFGAAAETFAVDVTDPEGNPVLSIGSLTTRQLRPGAALPRAAARLHALTWTPLRESARDTALDYLDWAAVPESGPMPAVVVLDCRDRGDEPDVPAAVRALTQRVLAVLQQFSAQERFASTWLVVLTAGAVAVNGAPVTDPAGAAAWGLVRSAQAEEPGRIMLLDTGIDAGEIPAAILGTGEPQLVLRDGRLYGARLTKLPAPGGDDTVWPRIAAGTVVITGGTGGLGALLARHLVRERGIRSLVLASRSGPAAAGAQELTDELTALGARVRVVACDVSTREGVAELMKLAPAAPKRKVFRRKPPEFPLSGVVHAAGVLDDGVIAALTPDRLDTVLAAKADAAWYLHEATRDLDLPLFALFSSVAGTLGTPGQGNYAAANVLLDALAGQRRAAGLAGTAIAWGLWASSTGLTGHLDATETARIGRFGVLGLSDDQGLAMFDAAVEADRAEVVAASFDLAGLAGQARAGVVAPLLRDLVPVAPRPTVTTADSTAVTGLRGRLAGMTSGEQLTLLLDLVRTEFAAVLGHDNAAAVAADRNFQELGFDSLTAVEARNRLRIATEVSVPATVIFDYPTPQSVAMFLLEQLGGAAATATAPAPVRTAVDEPIAIVGMSCRYPGGVSSPQDLWDLVFHGRDGIGEFPPDRGWDVDGLFDPDPAAVGKSYVRTGGFLYEAGMFDAGFFGISPREALTMDPQQRLVLETSWEALEDAGIDPKSLRGSDTGVFVGAMYHDYPHNAGNGAIVSGRVSYTLGLEGPAVSVDTACSSSLVALHQAVASLRSGETGMALVGGVAVMATPDIFVEFSRQRGLAPDGRSKSFADAADGTAWAEGVGMLVVERLSDARRRGHRVLALVRGTAVNQDGASNGLTAPNGPAQQRVIRQALANAGLSTTDVDAVEAHGTGTTLGDPIEAQALLATYGQGRPEGRPLWLGSLKSNTGHTQAAAGVGGVIKMVQAMRHGVLPKTLHVDQPSTHVDWSAGSVELLTEQRPWDRTDRPRRAGVSSFGISGTNAHAILEEAPAAAESAPRPGAPVTSGIAGSTVSWVVSARSPEALAEQASRLGAALAVQPDLDVADVARSLVSSRTRFEHRAVVVGAGRDELLSGLTAVAAGIESRFVRTGTARASGRTVLVFPGQGAQWVGMGVELLDTAPVFAAKIAECDAAFGELVDWS</sequence>
<evidence type="ECO:0000259" key="11">
    <source>
        <dbReference type="PROSITE" id="PS52004"/>
    </source>
</evidence>
<dbReference type="FunFam" id="1.10.1200.10:FF:000007">
    <property type="entry name" value="Probable polyketide synthase pks17"/>
    <property type="match status" value="1"/>
</dbReference>
<gene>
    <name evidence="13" type="ORF">EBN03_33445</name>
</gene>
<keyword evidence="2" id="KW-0596">Phosphopantetheine</keyword>
<dbReference type="InterPro" id="IPR042104">
    <property type="entry name" value="PKS_dehydratase_sf"/>
</dbReference>
<dbReference type="CDD" id="cd00833">
    <property type="entry name" value="PKS"/>
    <property type="match status" value="1"/>
</dbReference>
<keyword evidence="14" id="KW-1185">Reference proteome</keyword>
<dbReference type="PROSITE" id="PS52004">
    <property type="entry name" value="KS3_2"/>
    <property type="match status" value="1"/>
</dbReference>
<dbReference type="PANTHER" id="PTHR43775">
    <property type="entry name" value="FATTY ACID SYNTHASE"/>
    <property type="match status" value="1"/>
</dbReference>
<dbReference type="FunFam" id="3.40.47.10:FF:000019">
    <property type="entry name" value="Polyketide synthase type I"/>
    <property type="match status" value="1"/>
</dbReference>
<feature type="domain" description="Carrier" evidence="10">
    <location>
        <begin position="1022"/>
        <end position="1100"/>
    </location>
</feature>
<proteinExistence type="predicted"/>
<accession>A0A3M2KQ64</accession>
<evidence type="ECO:0000313" key="13">
    <source>
        <dbReference type="EMBL" id="RMI27609.1"/>
    </source>
</evidence>
<dbReference type="PROSITE" id="PS00012">
    <property type="entry name" value="PHOSPHOPANTETHEINE"/>
    <property type="match status" value="1"/>
</dbReference>
<dbReference type="Gene3D" id="3.30.70.3290">
    <property type="match status" value="1"/>
</dbReference>
<dbReference type="Pfam" id="PF22953">
    <property type="entry name" value="SpnB_Rossmann"/>
    <property type="match status" value="1"/>
</dbReference>
<dbReference type="InterPro" id="IPR020807">
    <property type="entry name" value="PKS_DH"/>
</dbReference>